<evidence type="ECO:0000313" key="2">
    <source>
        <dbReference type="EnsemblMetazoa" id="BGLB024059-PA"/>
    </source>
</evidence>
<dbReference type="SUPFAM" id="SSF53300">
    <property type="entry name" value="vWA-like"/>
    <property type="match status" value="1"/>
</dbReference>
<reference evidence="2" key="1">
    <citation type="submission" date="2020-05" db="UniProtKB">
        <authorList>
            <consortium name="EnsemblMetazoa"/>
        </authorList>
    </citation>
    <scope>IDENTIFICATION</scope>
    <source>
        <strain evidence="2">BB02</strain>
    </source>
</reference>
<evidence type="ECO:0000256" key="1">
    <source>
        <dbReference type="SAM" id="SignalP"/>
    </source>
</evidence>
<dbReference type="VEuPathDB" id="VectorBase:BGLB024059"/>
<protein>
    <recommendedName>
        <fullName evidence="4">VWFA domain-containing protein</fullName>
    </recommendedName>
</protein>
<organism evidence="2 3">
    <name type="scientific">Biomphalaria glabrata</name>
    <name type="common">Bloodfluke planorb</name>
    <name type="synonym">Freshwater snail</name>
    <dbReference type="NCBI Taxonomy" id="6526"/>
    <lineage>
        <taxon>Eukaryota</taxon>
        <taxon>Metazoa</taxon>
        <taxon>Spiralia</taxon>
        <taxon>Lophotrochozoa</taxon>
        <taxon>Mollusca</taxon>
        <taxon>Gastropoda</taxon>
        <taxon>Heterobranchia</taxon>
        <taxon>Euthyneura</taxon>
        <taxon>Panpulmonata</taxon>
        <taxon>Hygrophila</taxon>
        <taxon>Lymnaeoidea</taxon>
        <taxon>Planorbidae</taxon>
        <taxon>Biomphalaria</taxon>
    </lineage>
</organism>
<keyword evidence="1" id="KW-0732">Signal</keyword>
<accession>A0A2C9KVP0</accession>
<feature type="chain" id="PRO_5012180630" description="VWFA domain-containing protein" evidence="1">
    <location>
        <begin position="19"/>
        <end position="171"/>
    </location>
</feature>
<dbReference type="InterPro" id="IPR036465">
    <property type="entry name" value="vWFA_dom_sf"/>
</dbReference>
<name>A0A2C9KVP0_BIOGL</name>
<dbReference type="VEuPathDB" id="VectorBase:BGLAX_047831"/>
<dbReference type="Proteomes" id="UP000076420">
    <property type="component" value="Unassembled WGS sequence"/>
</dbReference>
<sequence length="171" mass="18982">MYFIKFVAFLCTVYGVSAEVCPQSEILFVLDFSDAAYVPATSNLFPYYSFDLLKAALDSFLNNNYVDNSNNDFRVGAIGYGSRGAFEYIPIRSYPNTAKQYIYQRGNETYGQNPLDLFELTGVNNNVRPVVLSDLTAGGTKSYRYLSTELANVVSALCSVVPTSTGIHHQQ</sequence>
<proteinExistence type="predicted"/>
<evidence type="ECO:0008006" key="4">
    <source>
        <dbReference type="Google" id="ProtNLM"/>
    </source>
</evidence>
<evidence type="ECO:0000313" key="3">
    <source>
        <dbReference type="Proteomes" id="UP000076420"/>
    </source>
</evidence>
<dbReference type="KEGG" id="bgt:106064797"/>
<gene>
    <name evidence="2" type="primary">106064797</name>
</gene>
<feature type="signal peptide" evidence="1">
    <location>
        <begin position="1"/>
        <end position="18"/>
    </location>
</feature>
<dbReference type="AlphaFoldDB" id="A0A2C9KVP0"/>
<dbReference type="EnsemblMetazoa" id="BGLB024059-RA">
    <property type="protein sequence ID" value="BGLB024059-PA"/>
    <property type="gene ID" value="BGLB024059"/>
</dbReference>